<proteinExistence type="predicted"/>
<sequence length="127" mass="13754">MSADGQSEDILESLLRAIGTSEEEELESSRDAVTTEEELVSSRDAGTTEEELESSRAAGTTEEEESSRAAVTKDLCRQTDFPPPDAGDSSLSEESKPEEDGVFASPTRTRTTEDLFALIHRSAENPL</sequence>
<gene>
    <name evidence="3" type="primary">LOC104949553</name>
</gene>
<keyword evidence="2" id="KW-1185">Reference proteome</keyword>
<dbReference type="KEGG" id="ncc:104949553"/>
<reference evidence="3" key="1">
    <citation type="submission" date="2025-08" db="UniProtKB">
        <authorList>
            <consortium name="RefSeq"/>
        </authorList>
    </citation>
    <scope>IDENTIFICATION</scope>
    <source>
        <tissue evidence="3">Muscle</tissue>
    </source>
</reference>
<dbReference type="InterPro" id="IPR024845">
    <property type="entry name" value="NHS-like"/>
</dbReference>
<protein>
    <submittedName>
        <fullName evidence="3">Nance-Horan syndrome protein-like</fullName>
    </submittedName>
</protein>
<evidence type="ECO:0000313" key="3">
    <source>
        <dbReference type="RefSeq" id="XP_010774226.1"/>
    </source>
</evidence>
<name>A0A6I9NI66_9TELE</name>
<dbReference type="GeneID" id="104949553"/>
<evidence type="ECO:0000313" key="2">
    <source>
        <dbReference type="Proteomes" id="UP000504611"/>
    </source>
</evidence>
<dbReference type="OrthoDB" id="8959783at2759"/>
<organism evidence="2 3">
    <name type="scientific">Notothenia coriiceps</name>
    <name type="common">black rockcod</name>
    <dbReference type="NCBI Taxonomy" id="8208"/>
    <lineage>
        <taxon>Eukaryota</taxon>
        <taxon>Metazoa</taxon>
        <taxon>Chordata</taxon>
        <taxon>Craniata</taxon>
        <taxon>Vertebrata</taxon>
        <taxon>Euteleostomi</taxon>
        <taxon>Actinopterygii</taxon>
        <taxon>Neopterygii</taxon>
        <taxon>Teleostei</taxon>
        <taxon>Neoteleostei</taxon>
        <taxon>Acanthomorphata</taxon>
        <taxon>Eupercaria</taxon>
        <taxon>Perciformes</taxon>
        <taxon>Notothenioidei</taxon>
        <taxon>Nototheniidae</taxon>
        <taxon>Notothenia</taxon>
    </lineage>
</organism>
<dbReference type="RefSeq" id="XP_010774226.1">
    <property type="nucleotide sequence ID" value="XM_010775924.1"/>
</dbReference>
<evidence type="ECO:0000256" key="1">
    <source>
        <dbReference type="SAM" id="MobiDB-lite"/>
    </source>
</evidence>
<dbReference type="Pfam" id="PF15273">
    <property type="entry name" value="NHS"/>
    <property type="match status" value="1"/>
</dbReference>
<dbReference type="AlphaFoldDB" id="A0A6I9NI66"/>
<accession>A0A6I9NI66</accession>
<dbReference type="Proteomes" id="UP000504611">
    <property type="component" value="Unplaced"/>
</dbReference>
<feature type="region of interest" description="Disordered" evidence="1">
    <location>
        <begin position="16"/>
        <end position="111"/>
    </location>
</feature>